<sequence>MAIINSSSDELSSNSSTESDNPSIHADRVQGETSAMMVEASPNQDQENRDSRFAISNQNFFSALKSQFTRPITKSTSTSHGPWESATNNISIGNKDVEMQDLNSQSRKKEAPIPESPNPNHLIPEIDNFHSTTTSQVKDLEIEDVNVMDISESESSTYEEAKMETDSSECSTNSDGFKPFIAEDKAFRRHMKEEYREFIEDTKEHSEAMAKLRMESLSKKSKANSKKVNLNNMLTGVESRAIRAYKDGSLQSEKRAVGLKNKSPRHIKRSLLQISKIGVPSPPVSSFTGAKNSRAAIPLETK</sequence>
<organism evidence="2 3">
    <name type="scientific">Smittium culicis</name>
    <dbReference type="NCBI Taxonomy" id="133412"/>
    <lineage>
        <taxon>Eukaryota</taxon>
        <taxon>Fungi</taxon>
        <taxon>Fungi incertae sedis</taxon>
        <taxon>Zoopagomycota</taxon>
        <taxon>Kickxellomycotina</taxon>
        <taxon>Harpellomycetes</taxon>
        <taxon>Harpellales</taxon>
        <taxon>Legeriomycetaceae</taxon>
        <taxon>Smittium</taxon>
    </lineage>
</organism>
<feature type="compositionally biased region" description="Polar residues" evidence="1">
    <location>
        <begin position="66"/>
        <end position="92"/>
    </location>
</feature>
<feature type="region of interest" description="Disordered" evidence="1">
    <location>
        <begin position="1"/>
        <end position="54"/>
    </location>
</feature>
<feature type="region of interest" description="Disordered" evidence="1">
    <location>
        <begin position="155"/>
        <end position="175"/>
    </location>
</feature>
<dbReference type="EMBL" id="LSSM01006568">
    <property type="protein sequence ID" value="OMJ10513.1"/>
    <property type="molecule type" value="Genomic_DNA"/>
</dbReference>
<dbReference type="AlphaFoldDB" id="A0A1R1X7B0"/>
<evidence type="ECO:0000256" key="1">
    <source>
        <dbReference type="SAM" id="MobiDB-lite"/>
    </source>
</evidence>
<feature type="compositionally biased region" description="Low complexity" evidence="1">
    <location>
        <begin position="1"/>
        <end position="23"/>
    </location>
</feature>
<gene>
    <name evidence="2" type="ORF">AYI69_g10213</name>
</gene>
<evidence type="ECO:0000313" key="3">
    <source>
        <dbReference type="Proteomes" id="UP000187429"/>
    </source>
</evidence>
<name>A0A1R1X7B0_9FUNG</name>
<feature type="region of interest" description="Disordered" evidence="1">
    <location>
        <begin position="66"/>
        <end position="120"/>
    </location>
</feature>
<comment type="caution">
    <text evidence="2">The sequence shown here is derived from an EMBL/GenBank/DDBJ whole genome shotgun (WGS) entry which is preliminary data.</text>
</comment>
<dbReference type="Proteomes" id="UP000187429">
    <property type="component" value="Unassembled WGS sequence"/>
</dbReference>
<evidence type="ECO:0000313" key="2">
    <source>
        <dbReference type="EMBL" id="OMJ10513.1"/>
    </source>
</evidence>
<protein>
    <submittedName>
        <fullName evidence="2">Uncharacterized protein</fullName>
    </submittedName>
</protein>
<reference evidence="3" key="1">
    <citation type="submission" date="2017-01" db="EMBL/GenBank/DDBJ databases">
        <authorList>
            <person name="Wang Y."/>
            <person name="White M."/>
            <person name="Kvist S."/>
            <person name="Moncalvo J.-M."/>
        </authorList>
    </citation>
    <scope>NUCLEOTIDE SEQUENCE [LARGE SCALE GENOMIC DNA]</scope>
    <source>
        <strain evidence="3">ID-206-W2</strain>
    </source>
</reference>
<feature type="region of interest" description="Disordered" evidence="1">
    <location>
        <begin position="282"/>
        <end position="302"/>
    </location>
</feature>
<proteinExistence type="predicted"/>
<accession>A0A1R1X7B0</accession>
<keyword evidence="3" id="KW-1185">Reference proteome</keyword>
<dbReference type="OrthoDB" id="10402100at2759"/>